<dbReference type="Pfam" id="PF08281">
    <property type="entry name" value="Sigma70_r4_2"/>
    <property type="match status" value="1"/>
</dbReference>
<dbReference type="InterPro" id="IPR013324">
    <property type="entry name" value="RNA_pol_sigma_r3/r4-like"/>
</dbReference>
<reference evidence="3 4" key="1">
    <citation type="submission" date="2023-06" db="EMBL/GenBank/DDBJ databases">
        <title>Sporosarcina sp. nov., isolated from Korean traditional fermented seafood 'Jeotgal'.</title>
        <authorList>
            <person name="Yang A.I."/>
            <person name="Shin N.-R."/>
        </authorList>
    </citation>
    <scope>NUCLEOTIDE SEQUENCE [LARGE SCALE GENOMIC DNA]</scope>
    <source>
        <strain evidence="3 4">KCTC13119</strain>
    </source>
</reference>
<feature type="domain" description="RNA polymerase sigma factor 70 region 4 type 2" evidence="2">
    <location>
        <begin position="94"/>
        <end position="144"/>
    </location>
</feature>
<dbReference type="Proteomes" id="UP001282284">
    <property type="component" value="Unassembled WGS sequence"/>
</dbReference>
<keyword evidence="1" id="KW-0812">Transmembrane</keyword>
<name>A0ABU4G9K1_9BACL</name>
<accession>A0ABU4G9K1</accession>
<dbReference type="SUPFAM" id="SSF88659">
    <property type="entry name" value="Sigma3 and sigma4 domains of RNA polymerase sigma factors"/>
    <property type="match status" value="1"/>
</dbReference>
<sequence>MNEEKQPTLETDKESSLEWMRLMLPHMERLAIQYGLRPQQAANFVETVFQKLYENRSEALHEDDTIRILLGRLEDVTIHPSDEKLFAFKEDEVLHNRIIDLPKEVRLPLILNQFHDKSPAQIAEILNVPTGVVETKLAEAFQQLDEPNLEKKLEFLHTSYGRLQTLYDEDRIFTHTTHHSIEPTKLKGKKPKRKTLAMWSLGVAMLFTLLFVSVTNSEAYQKSASEKFIETYKEEFEKEIAKRLELAGLTKRTAITMNHYDMYGEDTRLSFKDWLRALTRELEENGKIDRRKAKEDYAALINELKLPSEWMAELKNKPLVNDRTASIAFIGNLFGSSSMLIQSYSAILQDHEDIIPTYEWNDNGEVIVQTLAENEEGYPKQLQDALKGMKTQNITVVAHDSMFYYPQFGDEQLFKDIQNKLHPSVREYVNLLMGGFEEIVQKPLDEQVDLLFFVEDDLMGDEITGLFSNEFVEQLIVSSYIWLFYSILGLEFESMERSYDLTGDIKPEYQKVWYQIADREQPSPAATVMTTVIENMEEEGWSRNTLDNQNSYMEIYNLIWPIIHEKKENNK</sequence>
<dbReference type="Gene3D" id="1.10.10.10">
    <property type="entry name" value="Winged helix-like DNA-binding domain superfamily/Winged helix DNA-binding domain"/>
    <property type="match status" value="1"/>
</dbReference>
<keyword evidence="1" id="KW-1133">Transmembrane helix</keyword>
<keyword evidence="4" id="KW-1185">Reference proteome</keyword>
<dbReference type="EMBL" id="JAUBDI010000008">
    <property type="protein sequence ID" value="MDW0113576.1"/>
    <property type="molecule type" value="Genomic_DNA"/>
</dbReference>
<evidence type="ECO:0000313" key="3">
    <source>
        <dbReference type="EMBL" id="MDW0113576.1"/>
    </source>
</evidence>
<protein>
    <recommendedName>
        <fullName evidence="2">RNA polymerase sigma factor 70 region 4 type 2 domain-containing protein</fullName>
    </recommendedName>
</protein>
<comment type="caution">
    <text evidence="3">The sequence shown here is derived from an EMBL/GenBank/DDBJ whole genome shotgun (WGS) entry which is preliminary data.</text>
</comment>
<dbReference type="RefSeq" id="WP_317944012.1">
    <property type="nucleotide sequence ID" value="NZ_JAUBDI010000008.1"/>
</dbReference>
<feature type="transmembrane region" description="Helical" evidence="1">
    <location>
        <begin position="196"/>
        <end position="214"/>
    </location>
</feature>
<keyword evidence="1" id="KW-0472">Membrane</keyword>
<organism evidence="3 4">
    <name type="scientific">Sporosarcina saromensis</name>
    <dbReference type="NCBI Taxonomy" id="359365"/>
    <lineage>
        <taxon>Bacteria</taxon>
        <taxon>Bacillati</taxon>
        <taxon>Bacillota</taxon>
        <taxon>Bacilli</taxon>
        <taxon>Bacillales</taxon>
        <taxon>Caryophanaceae</taxon>
        <taxon>Sporosarcina</taxon>
    </lineage>
</organism>
<proteinExistence type="predicted"/>
<dbReference type="InterPro" id="IPR036388">
    <property type="entry name" value="WH-like_DNA-bd_sf"/>
</dbReference>
<evidence type="ECO:0000313" key="4">
    <source>
        <dbReference type="Proteomes" id="UP001282284"/>
    </source>
</evidence>
<evidence type="ECO:0000256" key="1">
    <source>
        <dbReference type="SAM" id="Phobius"/>
    </source>
</evidence>
<evidence type="ECO:0000259" key="2">
    <source>
        <dbReference type="Pfam" id="PF08281"/>
    </source>
</evidence>
<gene>
    <name evidence="3" type="ORF">QT711_10285</name>
</gene>
<dbReference type="InterPro" id="IPR013249">
    <property type="entry name" value="RNA_pol_sigma70_r4_t2"/>
</dbReference>